<evidence type="ECO:0000313" key="5">
    <source>
        <dbReference type="EMBL" id="ASG24799.1"/>
    </source>
</evidence>
<keyword evidence="2" id="KW-0378">Hydrolase</keyword>
<protein>
    <submittedName>
        <fullName evidence="5">Cytosine deaminase</fullName>
    </submittedName>
</protein>
<dbReference type="Gene3D" id="3.20.20.140">
    <property type="entry name" value="Metal-dependent hydrolases"/>
    <property type="match status" value="1"/>
</dbReference>
<evidence type="ECO:0000256" key="1">
    <source>
        <dbReference type="ARBA" id="ARBA00006745"/>
    </source>
</evidence>
<keyword evidence="6" id="KW-1185">Reference proteome</keyword>
<dbReference type="Proteomes" id="UP000197153">
    <property type="component" value="Chromosome 3"/>
</dbReference>
<comment type="similarity">
    <text evidence="1">Belongs to the metallo-dependent hydrolases superfamily. ATZ/TRZ family.</text>
</comment>
<feature type="domain" description="Amidohydrolase-related" evidence="4">
    <location>
        <begin position="92"/>
        <end position="471"/>
    </location>
</feature>
<evidence type="ECO:0000256" key="3">
    <source>
        <dbReference type="SAM" id="MobiDB-lite"/>
    </source>
</evidence>
<dbReference type="InterPro" id="IPR032466">
    <property type="entry name" value="Metal_Hydrolase"/>
</dbReference>
<name>A0A248K1Y7_9PROT</name>
<dbReference type="AlphaFoldDB" id="A0A248K1Y7"/>
<reference evidence="5 6" key="1">
    <citation type="submission" date="2017-06" db="EMBL/GenBank/DDBJ databases">
        <title>Complete genome sequence of Nitrospirillum amazonense strain CBAmC, an endophytic nitrogen-fixing and plant growth-promoting bacterium, isolated from sugarcane.</title>
        <authorList>
            <person name="Schwab S."/>
            <person name="dos Santos Teixeira K.R."/>
            <person name="Simoes Araujo J.L."/>
            <person name="Soares Vidal M."/>
            <person name="Borges de Freitas H.R."/>
            <person name="Rivello Crivelaro A.L."/>
            <person name="Bueno de Camargo Nunes A."/>
            <person name="dos Santos C.M."/>
            <person name="Palmeira da Silva Rosa D."/>
            <person name="da Silva Padilha D."/>
            <person name="da Silva E."/>
            <person name="Araujo Terra L."/>
            <person name="Soares Mendes V."/>
            <person name="Farinelli L."/>
            <person name="Magalhaes Cruz L."/>
            <person name="Baldani J.I."/>
        </authorList>
    </citation>
    <scope>NUCLEOTIDE SEQUENCE [LARGE SCALE GENOMIC DNA]</scope>
    <source>
        <strain evidence="5 6">CBAmC</strain>
    </source>
</reference>
<dbReference type="SUPFAM" id="SSF51556">
    <property type="entry name" value="Metallo-dependent hydrolases"/>
    <property type="match status" value="1"/>
</dbReference>
<evidence type="ECO:0000259" key="4">
    <source>
        <dbReference type="Pfam" id="PF01979"/>
    </source>
</evidence>
<accession>A0A248K1Y7</accession>
<dbReference type="EMBL" id="CP022112">
    <property type="protein sequence ID" value="ASG24799.1"/>
    <property type="molecule type" value="Genomic_DNA"/>
</dbReference>
<evidence type="ECO:0000256" key="2">
    <source>
        <dbReference type="ARBA" id="ARBA00022801"/>
    </source>
</evidence>
<dbReference type="PANTHER" id="PTHR43794:SF11">
    <property type="entry name" value="AMIDOHYDROLASE-RELATED DOMAIN-CONTAINING PROTEIN"/>
    <property type="match status" value="1"/>
</dbReference>
<dbReference type="GO" id="GO:0016810">
    <property type="term" value="F:hydrolase activity, acting on carbon-nitrogen (but not peptide) bonds"/>
    <property type="evidence" value="ECO:0007669"/>
    <property type="project" value="InterPro"/>
</dbReference>
<evidence type="ECO:0000313" key="6">
    <source>
        <dbReference type="Proteomes" id="UP000197153"/>
    </source>
</evidence>
<dbReference type="Pfam" id="PF01979">
    <property type="entry name" value="Amidohydro_1"/>
    <property type="match status" value="1"/>
</dbReference>
<dbReference type="InterPro" id="IPR006680">
    <property type="entry name" value="Amidohydro-rel"/>
</dbReference>
<dbReference type="InterPro" id="IPR011059">
    <property type="entry name" value="Metal-dep_hydrolase_composite"/>
</dbReference>
<dbReference type="SUPFAM" id="SSF51338">
    <property type="entry name" value="Composite domain of metallo-dependent hydrolases"/>
    <property type="match status" value="1"/>
</dbReference>
<organism evidence="5 6">
    <name type="scientific">Nitrospirillum viridazoti CBAmc</name>
    <dbReference type="NCBI Taxonomy" id="1441467"/>
    <lineage>
        <taxon>Bacteria</taxon>
        <taxon>Pseudomonadati</taxon>
        <taxon>Pseudomonadota</taxon>
        <taxon>Alphaproteobacteria</taxon>
        <taxon>Rhodospirillales</taxon>
        <taxon>Azospirillaceae</taxon>
        <taxon>Nitrospirillum</taxon>
        <taxon>Nitrospirillum viridazoti</taxon>
    </lineage>
</organism>
<dbReference type="PANTHER" id="PTHR43794">
    <property type="entry name" value="AMINOHYDROLASE SSNA-RELATED"/>
    <property type="match status" value="1"/>
</dbReference>
<dbReference type="InterPro" id="IPR050287">
    <property type="entry name" value="MTA/SAH_deaminase"/>
</dbReference>
<sequence length="525" mass="56697">MHTGAAELATEGGPVSDTLFPPSPYHDGPQPKTVGASMSDQTTLVVRAGHLIASADQAPAGPHEVIIADGKVVSVRPVDRDRLTPDEARLLLMPALANAHDHGRGLGPLAFGATDQPLETWLPDLARQPPLDFYQCAAIAFSRMAESGIGAVNHCHNTQSSQTLLAEAEAVSRAARDVGIRVAFCWPFFDANPFVYGDLEPLAAHMDAAEFQALKGREASMRDCATNLALMDQARAFEHALFTLQYHPVGPQWVQPATLAAIARASMEDGRRVHMHLLETRHQRAWADQRYPDGILRHFDAIGLLSPRLTVAHGVWLRPDECALLADRGVTVVVNTSSNLRLRSGLPPMGLLAQAGTPLAFGLDGMSLDDDEDMLREMRLAYHLAGAAAGGGEALSPADVLKGAWETGRQTILGNDGGGRLVEGAPADIMGVDYATIAQDAMTSRSDILSLLMGRAQKRHVRLLIVGGRAVFSRMDVSTPPQDASTPYRNRSFFNDQALTEVKVKEIGKHQSLIRLYYGIKKMPC</sequence>
<proteinExistence type="inferred from homology"/>
<dbReference type="KEGG" id="nao:Y958_23850"/>
<feature type="region of interest" description="Disordered" evidence="3">
    <location>
        <begin position="1"/>
        <end position="36"/>
    </location>
</feature>
<gene>
    <name evidence="5" type="ORF">Y958_23850</name>
</gene>